<organism evidence="3">
    <name type="scientific">marine sediment metagenome</name>
    <dbReference type="NCBI Taxonomy" id="412755"/>
    <lineage>
        <taxon>unclassified sequences</taxon>
        <taxon>metagenomes</taxon>
        <taxon>ecological metagenomes</taxon>
    </lineage>
</organism>
<evidence type="ECO:0000313" key="3">
    <source>
        <dbReference type="EMBL" id="KKN76691.1"/>
    </source>
</evidence>
<dbReference type="CDD" id="cd19082">
    <property type="entry name" value="AKR_AKR10A1_2"/>
    <property type="match status" value="1"/>
</dbReference>
<dbReference type="InterPro" id="IPR050523">
    <property type="entry name" value="AKR_Detox_Biosynth"/>
</dbReference>
<dbReference type="Gene3D" id="3.20.20.100">
    <property type="entry name" value="NADP-dependent oxidoreductase domain"/>
    <property type="match status" value="1"/>
</dbReference>
<protein>
    <recommendedName>
        <fullName evidence="2">NADP-dependent oxidoreductase domain-containing protein</fullName>
    </recommendedName>
</protein>
<comment type="caution">
    <text evidence="3">The sequence shown here is derived from an EMBL/GenBank/DDBJ whole genome shotgun (WGS) entry which is preliminary data.</text>
</comment>
<dbReference type="AlphaFoldDB" id="A0A0F9VT81"/>
<gene>
    <name evidence="3" type="ORF">LCGC14_0367820</name>
</gene>
<dbReference type="InterPro" id="IPR023210">
    <property type="entry name" value="NADP_OxRdtase_dom"/>
</dbReference>
<sequence>MKYGKVTGVEKDVSRLCQGTDMIGSEQLDTSLAILDAAFEQGINCFDCAHIYGADGDNEKTFANWVHSRGVRDKVVLFDKVTHPITDDDRITPELIAKEIDISLDRLQFDHIEILALHRDDPQTPAGEIVDVLNEYHNAGKIGAFGGSNWTVERLKEANAHAAAKGIRPMTVSSPQYSLAEMVQPIWPGCVGLGGAAHAADRTWYAENDVAIFSWSSLGRGFLSGRVTRAGAEQAKTLLEEDVVNAMYCEDNFKRLDRAWELAGEKGVSLPQIALAFVLAQPMKTHPFTGGADGDQIAQNVSCLEIDLTPADLAWLDLQSETR</sequence>
<dbReference type="GO" id="GO:0005829">
    <property type="term" value="C:cytosol"/>
    <property type="evidence" value="ECO:0007669"/>
    <property type="project" value="TreeGrafter"/>
</dbReference>
<evidence type="ECO:0000259" key="2">
    <source>
        <dbReference type="Pfam" id="PF00248"/>
    </source>
</evidence>
<dbReference type="Pfam" id="PF00248">
    <property type="entry name" value="Aldo_ket_red"/>
    <property type="match status" value="1"/>
</dbReference>
<dbReference type="PANTHER" id="PTHR43364">
    <property type="entry name" value="NADH-SPECIFIC METHYLGLYOXAL REDUCTASE-RELATED"/>
    <property type="match status" value="1"/>
</dbReference>
<dbReference type="InterPro" id="IPR036812">
    <property type="entry name" value="NAD(P)_OxRdtase_dom_sf"/>
</dbReference>
<evidence type="ECO:0000256" key="1">
    <source>
        <dbReference type="ARBA" id="ARBA00023002"/>
    </source>
</evidence>
<dbReference type="GO" id="GO:0016491">
    <property type="term" value="F:oxidoreductase activity"/>
    <property type="evidence" value="ECO:0007669"/>
    <property type="project" value="UniProtKB-KW"/>
</dbReference>
<proteinExistence type="predicted"/>
<reference evidence="3" key="1">
    <citation type="journal article" date="2015" name="Nature">
        <title>Complex archaea that bridge the gap between prokaryotes and eukaryotes.</title>
        <authorList>
            <person name="Spang A."/>
            <person name="Saw J.H."/>
            <person name="Jorgensen S.L."/>
            <person name="Zaremba-Niedzwiedzka K."/>
            <person name="Martijn J."/>
            <person name="Lind A.E."/>
            <person name="van Eijk R."/>
            <person name="Schleper C."/>
            <person name="Guy L."/>
            <person name="Ettema T.J."/>
        </authorList>
    </citation>
    <scope>NUCLEOTIDE SEQUENCE</scope>
</reference>
<feature type="domain" description="NADP-dependent oxidoreductase" evidence="2">
    <location>
        <begin position="16"/>
        <end position="316"/>
    </location>
</feature>
<dbReference type="SUPFAM" id="SSF51430">
    <property type="entry name" value="NAD(P)-linked oxidoreductase"/>
    <property type="match status" value="1"/>
</dbReference>
<accession>A0A0F9VT81</accession>
<keyword evidence="1" id="KW-0560">Oxidoreductase</keyword>
<dbReference type="PANTHER" id="PTHR43364:SF4">
    <property type="entry name" value="NAD(P)-LINKED OXIDOREDUCTASE SUPERFAMILY PROTEIN"/>
    <property type="match status" value="1"/>
</dbReference>
<dbReference type="EMBL" id="LAZR01000291">
    <property type="protein sequence ID" value="KKN76691.1"/>
    <property type="molecule type" value="Genomic_DNA"/>
</dbReference>
<name>A0A0F9VT81_9ZZZZ</name>